<keyword evidence="3" id="KW-1185">Reference proteome</keyword>
<proteinExistence type="inferred from homology"/>
<dbReference type="EMBL" id="JASAOG010000495">
    <property type="protein sequence ID" value="KAK0038701.1"/>
    <property type="molecule type" value="Genomic_DNA"/>
</dbReference>
<evidence type="ECO:0000313" key="2">
    <source>
        <dbReference type="EMBL" id="KAK0038701.1"/>
    </source>
</evidence>
<comment type="caution">
    <text evidence="2">The sequence shown here is derived from an EMBL/GenBank/DDBJ whole genome shotgun (WGS) entry which is preliminary data.</text>
</comment>
<evidence type="ECO:0000313" key="3">
    <source>
        <dbReference type="Proteomes" id="UP001233172"/>
    </source>
</evidence>
<evidence type="ECO:0000256" key="1">
    <source>
        <dbReference type="RuleBase" id="RU004185"/>
    </source>
</evidence>
<organism evidence="2 3">
    <name type="scientific">Biomphalaria pfeifferi</name>
    <name type="common">Bloodfluke planorb</name>
    <name type="synonym">Freshwater snail</name>
    <dbReference type="NCBI Taxonomy" id="112525"/>
    <lineage>
        <taxon>Eukaryota</taxon>
        <taxon>Metazoa</taxon>
        <taxon>Spiralia</taxon>
        <taxon>Lophotrochozoa</taxon>
        <taxon>Mollusca</taxon>
        <taxon>Gastropoda</taxon>
        <taxon>Heterobranchia</taxon>
        <taxon>Euthyneura</taxon>
        <taxon>Panpulmonata</taxon>
        <taxon>Hygrophila</taxon>
        <taxon>Lymnaeoidea</taxon>
        <taxon>Planorbidae</taxon>
        <taxon>Biomphalaria</taxon>
    </lineage>
</organism>
<comment type="similarity">
    <text evidence="1">Belongs to the ferrochelatase family.</text>
</comment>
<dbReference type="InterPro" id="IPR001015">
    <property type="entry name" value="Ferrochelatase"/>
</dbReference>
<dbReference type="AlphaFoldDB" id="A0AAD8ET60"/>
<gene>
    <name evidence="2" type="ORF">Bpfe_031562</name>
</gene>
<dbReference type="Proteomes" id="UP001233172">
    <property type="component" value="Unassembled WGS sequence"/>
</dbReference>
<dbReference type="PANTHER" id="PTHR11108">
    <property type="entry name" value="FERROCHELATASE"/>
    <property type="match status" value="1"/>
</dbReference>
<protein>
    <submittedName>
        <fullName evidence="2">Ferrochelatase</fullName>
    </submittedName>
</protein>
<dbReference type="GO" id="GO:0006783">
    <property type="term" value="P:heme biosynthetic process"/>
    <property type="evidence" value="ECO:0007669"/>
    <property type="project" value="InterPro"/>
</dbReference>
<dbReference type="SUPFAM" id="SSF53800">
    <property type="entry name" value="Chelatase"/>
    <property type="match status" value="1"/>
</dbReference>
<dbReference type="Pfam" id="PF00762">
    <property type="entry name" value="Ferrochelatase"/>
    <property type="match status" value="1"/>
</dbReference>
<reference evidence="2" key="2">
    <citation type="submission" date="2023-04" db="EMBL/GenBank/DDBJ databases">
        <authorList>
            <person name="Bu L."/>
            <person name="Lu L."/>
            <person name="Laidemitt M.R."/>
            <person name="Zhang S.M."/>
            <person name="Mutuku M."/>
            <person name="Mkoji G."/>
            <person name="Steinauer M."/>
            <person name="Loker E.S."/>
        </authorList>
    </citation>
    <scope>NUCLEOTIDE SEQUENCE</scope>
    <source>
        <strain evidence="2">KasaAsao</strain>
        <tissue evidence="2">Whole Snail</tissue>
    </source>
</reference>
<dbReference type="Gene3D" id="3.40.50.1400">
    <property type="match status" value="1"/>
</dbReference>
<accession>A0AAD8ET60</accession>
<reference evidence="2" key="1">
    <citation type="journal article" date="2023" name="PLoS Negl. Trop. Dis.">
        <title>A genome sequence for Biomphalaria pfeifferi, the major vector snail for the human-infecting parasite Schistosoma mansoni.</title>
        <authorList>
            <person name="Bu L."/>
            <person name="Lu L."/>
            <person name="Laidemitt M.R."/>
            <person name="Zhang S.M."/>
            <person name="Mutuku M."/>
            <person name="Mkoji G."/>
            <person name="Steinauer M."/>
            <person name="Loker E.S."/>
        </authorList>
    </citation>
    <scope>NUCLEOTIDE SEQUENCE</scope>
    <source>
        <strain evidence="2">KasaAsao</strain>
    </source>
</reference>
<name>A0AAD8ET60_BIOPF</name>
<dbReference type="PANTHER" id="PTHR11108:SF1">
    <property type="entry name" value="FERROCHELATASE, MITOCHONDRIAL"/>
    <property type="match status" value="1"/>
</dbReference>
<dbReference type="GO" id="GO:0005739">
    <property type="term" value="C:mitochondrion"/>
    <property type="evidence" value="ECO:0007669"/>
    <property type="project" value="TreeGrafter"/>
</dbReference>
<sequence>MLVVPIAFVSDHLETLFELDHEYGKLAKEKGIEQYEVMEGLNDSELFAESLAQLVLQKIGQNESKSATV</sequence>
<dbReference type="GO" id="GO:0004325">
    <property type="term" value="F:ferrochelatase activity"/>
    <property type="evidence" value="ECO:0007669"/>
    <property type="project" value="InterPro"/>
</dbReference>